<organism evidence="1 2">
    <name type="scientific">Thermofilum pendens (strain DSM 2475 / Hrk 5)</name>
    <dbReference type="NCBI Taxonomy" id="368408"/>
    <lineage>
        <taxon>Archaea</taxon>
        <taxon>Thermoproteota</taxon>
        <taxon>Thermoprotei</taxon>
        <taxon>Thermofilales</taxon>
        <taxon>Thermofilaceae</taxon>
        <taxon>Thermofilum</taxon>
    </lineage>
</organism>
<dbReference type="EMBL" id="CP000505">
    <property type="protein sequence ID" value="ABL78106.1"/>
    <property type="molecule type" value="Genomic_DNA"/>
</dbReference>
<dbReference type="OrthoDB" id="385141at2157"/>
<dbReference type="Proteomes" id="UP000000641">
    <property type="component" value="Chromosome"/>
</dbReference>
<reference evidence="2" key="1">
    <citation type="journal article" date="2008" name="J. Bacteriol.">
        <title>Genome sequence of Thermofilum pendens reveals an exceptional loss of biosynthetic pathways without genome reduction.</title>
        <authorList>
            <person name="Anderson I."/>
            <person name="Rodriguez J."/>
            <person name="Susanti D."/>
            <person name="Porat I."/>
            <person name="Reich C."/>
            <person name="Ulrich L.E."/>
            <person name="Elkins J.G."/>
            <person name="Mavromatis K."/>
            <person name="Lykidis A."/>
            <person name="Kim E."/>
            <person name="Thompson L.S."/>
            <person name="Nolan M."/>
            <person name="Land M."/>
            <person name="Copeland A."/>
            <person name="Lapidus A."/>
            <person name="Lucas S."/>
            <person name="Detter C."/>
            <person name="Zhulin I.B."/>
            <person name="Olsen G.J."/>
            <person name="Whitman W."/>
            <person name="Mukhopadhyay B."/>
            <person name="Bristow J."/>
            <person name="Kyrpides N."/>
        </authorList>
    </citation>
    <scope>NUCLEOTIDE SEQUENCE [LARGE SCALE GENOMIC DNA]</scope>
    <source>
        <strain evidence="2">DSM 2475 / Hrk 5</strain>
    </source>
</reference>
<sequence>MKAFAFELKAVDPKPLDLAVKPYLLTVCSGKATVLSPVRRRQFLEEDLVGFDEEIGFLIGIVYNDFFHGEGNVEVFEYDVSSSCEMVAKIYEVRDSGFLYYRARVYKRSEGVEGWTVIFSDHFSKPGRPKHKLEELSAIIGVRLEELAEALKEEHAAK</sequence>
<proteinExistence type="predicted"/>
<dbReference type="KEGG" id="tpe:Tpen_0704"/>
<keyword evidence="2" id="KW-1185">Reference proteome</keyword>
<dbReference type="EnsemblBacteria" id="ABL78106">
    <property type="protein sequence ID" value="ABL78106"/>
    <property type="gene ID" value="Tpen_0704"/>
</dbReference>
<gene>
    <name evidence="1" type="ordered locus">Tpen_0704</name>
</gene>
<evidence type="ECO:0000313" key="1">
    <source>
        <dbReference type="EMBL" id="ABL78106.1"/>
    </source>
</evidence>
<dbReference type="RefSeq" id="WP_011752371.1">
    <property type="nucleotide sequence ID" value="NC_008698.1"/>
</dbReference>
<dbReference type="GeneID" id="4601378"/>
<evidence type="ECO:0000313" key="2">
    <source>
        <dbReference type="Proteomes" id="UP000000641"/>
    </source>
</evidence>
<name>A1RY26_THEPD</name>
<dbReference type="STRING" id="368408.Tpen_0704"/>
<accession>A1RY26</accession>
<dbReference type="AlphaFoldDB" id="A1RY26"/>
<dbReference type="HOGENOM" id="CLU_1665589_0_0_2"/>
<protein>
    <submittedName>
        <fullName evidence="1">Uncharacterized protein</fullName>
    </submittedName>
</protein>